<keyword evidence="2" id="KW-0732">Signal</keyword>
<comment type="caution">
    <text evidence="3">The sequence shown here is derived from an EMBL/GenBank/DDBJ whole genome shotgun (WGS) entry which is preliminary data.</text>
</comment>
<evidence type="ECO:0000313" key="4">
    <source>
        <dbReference type="Proteomes" id="UP000681075"/>
    </source>
</evidence>
<evidence type="ECO:0000313" key="3">
    <source>
        <dbReference type="EMBL" id="GIL40115.1"/>
    </source>
</evidence>
<feature type="signal peptide" evidence="2">
    <location>
        <begin position="1"/>
        <end position="23"/>
    </location>
</feature>
<evidence type="ECO:0000256" key="1">
    <source>
        <dbReference type="SAM" id="MobiDB-lite"/>
    </source>
</evidence>
<dbReference type="EMBL" id="BOPV01000001">
    <property type="protein sequence ID" value="GIL40115.1"/>
    <property type="molecule type" value="Genomic_DNA"/>
</dbReference>
<sequence>MKLTTALALACFGLVLASAPASAQNADDAKWIKRCVDDNKDEKQTPAVIAAYCSCMTALMDSNETQSVSQWEKTHKAEENKCGKQSGWVGK</sequence>
<organism evidence="3 4">
    <name type="scientific">Roseiterribacter gracilis</name>
    <dbReference type="NCBI Taxonomy" id="2812848"/>
    <lineage>
        <taxon>Bacteria</taxon>
        <taxon>Pseudomonadati</taxon>
        <taxon>Pseudomonadota</taxon>
        <taxon>Alphaproteobacteria</taxon>
        <taxon>Rhodospirillales</taxon>
        <taxon>Roseiterribacteraceae</taxon>
        <taxon>Roseiterribacter</taxon>
    </lineage>
</organism>
<reference evidence="3" key="1">
    <citation type="submission" date="2021-02" db="EMBL/GenBank/DDBJ databases">
        <title>Genome sequence of Rhodospirillales sp. strain TMPK1 isolated from soil.</title>
        <authorList>
            <person name="Nakai R."/>
            <person name="Kusada H."/>
            <person name="Tamaki H."/>
        </authorList>
    </citation>
    <scope>NUCLEOTIDE SEQUENCE</scope>
    <source>
        <strain evidence="3">TMPK1</strain>
    </source>
</reference>
<accession>A0A8S8XG81</accession>
<dbReference type="RefSeq" id="WP_420243224.1">
    <property type="nucleotide sequence ID" value="NZ_BOPV01000001.1"/>
</dbReference>
<feature type="region of interest" description="Disordered" evidence="1">
    <location>
        <begin position="66"/>
        <end position="91"/>
    </location>
</feature>
<name>A0A8S8XG81_9PROT</name>
<evidence type="ECO:0000256" key="2">
    <source>
        <dbReference type="SAM" id="SignalP"/>
    </source>
</evidence>
<protein>
    <submittedName>
        <fullName evidence="3">Uncharacterized protein</fullName>
    </submittedName>
</protein>
<proteinExistence type="predicted"/>
<dbReference type="AlphaFoldDB" id="A0A8S8XG81"/>
<keyword evidence="4" id="KW-1185">Reference proteome</keyword>
<feature type="compositionally biased region" description="Basic and acidic residues" evidence="1">
    <location>
        <begin position="72"/>
        <end position="82"/>
    </location>
</feature>
<gene>
    <name evidence="3" type="ORF">TMPK1_23520</name>
</gene>
<feature type="chain" id="PRO_5035858890" evidence="2">
    <location>
        <begin position="24"/>
        <end position="91"/>
    </location>
</feature>
<dbReference type="Proteomes" id="UP000681075">
    <property type="component" value="Unassembled WGS sequence"/>
</dbReference>